<dbReference type="Gene3D" id="2.60.120.10">
    <property type="entry name" value="Jelly Rolls"/>
    <property type="match status" value="1"/>
</dbReference>
<feature type="site" description="Participates in a stacking interaction with the thymidine ring of dTDP-4-oxo-6-deoxyglucose" evidence="7">
    <location>
        <position position="138"/>
    </location>
</feature>
<dbReference type="AlphaFoldDB" id="A0A2U2X817"/>
<dbReference type="InterPro" id="IPR000888">
    <property type="entry name" value="RmlC-like"/>
</dbReference>
<dbReference type="GO" id="GO:0008830">
    <property type="term" value="F:dTDP-4-dehydrorhamnose 3,5-epimerase activity"/>
    <property type="evidence" value="ECO:0007669"/>
    <property type="project" value="UniProtKB-UniRule"/>
</dbReference>
<dbReference type="UniPathway" id="UPA00124"/>
<evidence type="ECO:0000256" key="3">
    <source>
        <dbReference type="ARBA" id="ARBA00012098"/>
    </source>
</evidence>
<dbReference type="EC" id="5.1.3.13" evidence="3 8"/>
<comment type="similarity">
    <text evidence="8">Belongs to the dTDP-4-dehydrorhamnose 3,5-epimerase family.</text>
</comment>
<evidence type="ECO:0000313" key="9">
    <source>
        <dbReference type="EMBL" id="PWH83890.1"/>
    </source>
</evidence>
<organism evidence="9 10">
    <name type="scientific">Algibacter marinivivus</name>
    <dbReference type="NCBI Taxonomy" id="2100723"/>
    <lineage>
        <taxon>Bacteria</taxon>
        <taxon>Pseudomonadati</taxon>
        <taxon>Bacteroidota</taxon>
        <taxon>Flavobacteriia</taxon>
        <taxon>Flavobacteriales</taxon>
        <taxon>Flavobacteriaceae</taxon>
        <taxon>Algibacter</taxon>
    </lineage>
</organism>
<dbReference type="EMBL" id="QFRI01000001">
    <property type="protein sequence ID" value="PWH83890.1"/>
    <property type="molecule type" value="Genomic_DNA"/>
</dbReference>
<feature type="binding site" evidence="6">
    <location>
        <position position="59"/>
    </location>
    <ligand>
        <name>substrate</name>
    </ligand>
</feature>
<comment type="subunit">
    <text evidence="8">Homodimer.</text>
</comment>
<comment type="caution">
    <text evidence="9">The sequence shown here is derived from an EMBL/GenBank/DDBJ whole genome shotgun (WGS) entry which is preliminary data.</text>
</comment>
<name>A0A2U2X817_9FLAO</name>
<dbReference type="NCBIfam" id="TIGR01221">
    <property type="entry name" value="rmlC"/>
    <property type="match status" value="1"/>
</dbReference>
<comment type="catalytic activity">
    <reaction evidence="1 8">
        <text>dTDP-4-dehydro-6-deoxy-alpha-D-glucose = dTDP-4-dehydro-beta-L-rhamnose</text>
        <dbReference type="Rhea" id="RHEA:16969"/>
        <dbReference type="ChEBI" id="CHEBI:57649"/>
        <dbReference type="ChEBI" id="CHEBI:62830"/>
        <dbReference type="EC" id="5.1.3.13"/>
    </reaction>
</comment>
<feature type="binding site" evidence="6">
    <location>
        <position position="165"/>
    </location>
    <ligand>
        <name>substrate</name>
    </ligand>
</feature>
<dbReference type="Pfam" id="PF00908">
    <property type="entry name" value="dTDP_sugar_isom"/>
    <property type="match status" value="1"/>
</dbReference>
<dbReference type="InterPro" id="IPR014710">
    <property type="entry name" value="RmlC-like_jellyroll"/>
</dbReference>
<dbReference type="Proteomes" id="UP000245375">
    <property type="component" value="Unassembled WGS sequence"/>
</dbReference>
<feature type="binding site" evidence="6">
    <location>
        <position position="23"/>
    </location>
    <ligand>
        <name>substrate</name>
    </ligand>
</feature>
<comment type="function">
    <text evidence="2 8">Catalyzes the epimerization of the C3' and C5'positions of dTDP-6-deoxy-D-xylo-4-hexulose, forming dTDP-6-deoxy-L-lyxo-4-hexulose.</text>
</comment>
<protein>
    <recommendedName>
        <fullName evidence="4 8">dTDP-4-dehydrorhamnose 3,5-epimerase</fullName>
        <ecNumber evidence="3 8">5.1.3.13</ecNumber>
    </recommendedName>
    <alternativeName>
        <fullName evidence="8">Thymidine diphospho-4-keto-rhamnose 3,5-epimerase</fullName>
    </alternativeName>
</protein>
<proteinExistence type="inferred from homology"/>
<dbReference type="OrthoDB" id="9800680at2"/>
<dbReference type="CDD" id="cd00438">
    <property type="entry name" value="cupin_RmlC"/>
    <property type="match status" value="1"/>
</dbReference>
<feature type="binding site" evidence="6">
    <location>
        <position position="119"/>
    </location>
    <ligand>
        <name>substrate</name>
    </ligand>
</feature>
<gene>
    <name evidence="9" type="primary">rfbC</name>
    <name evidence="9" type="ORF">DIS18_04875</name>
</gene>
<reference evidence="9 10" key="2">
    <citation type="submission" date="2018-05" db="EMBL/GenBank/DDBJ databases">
        <title>Algibacter marinivivus sp. nov., isolated from sample around a algae.</title>
        <authorList>
            <person name="Zhong X."/>
        </authorList>
    </citation>
    <scope>NUCLEOTIDE SEQUENCE [LARGE SCALE GENOMIC DNA]</scope>
    <source>
        <strain evidence="9 10">ZY111</strain>
    </source>
</reference>
<evidence type="ECO:0000256" key="8">
    <source>
        <dbReference type="RuleBase" id="RU364069"/>
    </source>
</evidence>
<keyword evidence="8" id="KW-0413">Isomerase</keyword>
<dbReference type="PANTHER" id="PTHR21047:SF2">
    <property type="entry name" value="THYMIDINE DIPHOSPHO-4-KETO-RHAMNOSE 3,5-EPIMERASE"/>
    <property type="match status" value="1"/>
</dbReference>
<dbReference type="GO" id="GO:0019305">
    <property type="term" value="P:dTDP-rhamnose biosynthetic process"/>
    <property type="evidence" value="ECO:0007669"/>
    <property type="project" value="UniProtKB-UniRule"/>
</dbReference>
<evidence type="ECO:0000313" key="10">
    <source>
        <dbReference type="Proteomes" id="UP000245375"/>
    </source>
</evidence>
<reference evidence="10" key="1">
    <citation type="submission" date="2018-05" db="EMBL/GenBank/DDBJ databases">
        <title>Algibacter marinivivus sp. nov., isolated from sample around a algae.</title>
        <authorList>
            <person name="Lu D."/>
        </authorList>
    </citation>
    <scope>NUCLEOTIDE SEQUENCE [LARGE SCALE GENOMIC DNA]</scope>
    <source>
        <strain evidence="10">ZY111</strain>
    </source>
</reference>
<evidence type="ECO:0000256" key="7">
    <source>
        <dbReference type="PIRSR" id="PIRSR600888-3"/>
    </source>
</evidence>
<evidence type="ECO:0000256" key="4">
    <source>
        <dbReference type="ARBA" id="ARBA00019595"/>
    </source>
</evidence>
<dbReference type="PANTHER" id="PTHR21047">
    <property type="entry name" value="DTDP-6-DEOXY-D-GLUCOSE-3,5 EPIMERASE"/>
    <property type="match status" value="1"/>
</dbReference>
<dbReference type="SUPFAM" id="SSF51182">
    <property type="entry name" value="RmlC-like cupins"/>
    <property type="match status" value="1"/>
</dbReference>
<comment type="pathway">
    <text evidence="8">Carbohydrate biosynthesis; dTDP-L-rhamnose biosynthesis.</text>
</comment>
<evidence type="ECO:0000256" key="2">
    <source>
        <dbReference type="ARBA" id="ARBA00001997"/>
    </source>
</evidence>
<feature type="active site" description="Proton donor" evidence="5">
    <location>
        <position position="132"/>
    </location>
</feature>
<dbReference type="GO" id="GO:0005829">
    <property type="term" value="C:cytosol"/>
    <property type="evidence" value="ECO:0007669"/>
    <property type="project" value="TreeGrafter"/>
</dbReference>
<feature type="binding site" evidence="6">
    <location>
        <position position="28"/>
    </location>
    <ligand>
        <name>substrate</name>
    </ligand>
</feature>
<evidence type="ECO:0000256" key="1">
    <source>
        <dbReference type="ARBA" id="ARBA00001298"/>
    </source>
</evidence>
<evidence type="ECO:0000256" key="5">
    <source>
        <dbReference type="PIRSR" id="PIRSR600888-1"/>
    </source>
</evidence>
<feature type="binding site" evidence="6">
    <location>
        <begin position="47"/>
        <end position="49"/>
    </location>
    <ligand>
        <name>substrate</name>
    </ligand>
</feature>
<feature type="active site" description="Proton acceptor" evidence="5">
    <location>
        <position position="62"/>
    </location>
</feature>
<dbReference type="RefSeq" id="WP_109351894.1">
    <property type="nucleotide sequence ID" value="NZ_QFRI01000001.1"/>
</dbReference>
<keyword evidence="10" id="KW-1185">Reference proteome</keyword>
<dbReference type="GO" id="GO:0000271">
    <property type="term" value="P:polysaccharide biosynthetic process"/>
    <property type="evidence" value="ECO:0007669"/>
    <property type="project" value="TreeGrafter"/>
</dbReference>
<evidence type="ECO:0000256" key="6">
    <source>
        <dbReference type="PIRSR" id="PIRSR600888-2"/>
    </source>
</evidence>
<feature type="binding site" evidence="6">
    <location>
        <position position="72"/>
    </location>
    <ligand>
        <name>substrate</name>
    </ligand>
</feature>
<feature type="binding site" evidence="6">
    <location>
        <position position="143"/>
    </location>
    <ligand>
        <name>substrate</name>
    </ligand>
</feature>
<accession>A0A2U2X817</accession>
<dbReference type="InterPro" id="IPR011051">
    <property type="entry name" value="RmlC_Cupin_sf"/>
</dbReference>
<sequence>MKFEETYLKGCFVITPTLFKDERGFFFESFNKKKFERETGVKVNFVQDNQSKSSKHVLRGLHFQKGQFSQSKLIKVVKGKILDVCVDVRPDSPTFGKYFSIILEDIEHKQLYIPKGFAHGFIALEDNTILSYKCDNFYNKESESGIIFNDDELDIEWGVPENLLKLSDKDKKLPPFKKLFKLDE</sequence>